<feature type="region of interest" description="Disordered" evidence="1">
    <location>
        <begin position="175"/>
        <end position="200"/>
    </location>
</feature>
<keyword evidence="2" id="KW-0472">Membrane</keyword>
<keyword evidence="3" id="KW-0732">Signal</keyword>
<dbReference type="CDD" id="cd08545">
    <property type="entry name" value="YcnI_like"/>
    <property type="match status" value="1"/>
</dbReference>
<dbReference type="InterPro" id="IPR038507">
    <property type="entry name" value="YcnI-like_sf"/>
</dbReference>
<keyword evidence="6" id="KW-1185">Reference proteome</keyword>
<reference evidence="5 6" key="1">
    <citation type="submission" date="2022-06" db="EMBL/GenBank/DDBJ databases">
        <title>Mycolicibacterium sp. CAU 1645 isolated from seawater.</title>
        <authorList>
            <person name="Kim W."/>
        </authorList>
    </citation>
    <scope>NUCLEOTIDE SEQUENCE [LARGE SCALE GENOMIC DNA]</scope>
    <source>
        <strain evidence="5 6">CAU 1645</strain>
    </source>
</reference>
<keyword evidence="2" id="KW-0812">Transmembrane</keyword>
<evidence type="ECO:0000256" key="3">
    <source>
        <dbReference type="SAM" id="SignalP"/>
    </source>
</evidence>
<gene>
    <name evidence="5" type="ORF">NM203_26640</name>
</gene>
<name>A0ABT1MC54_9MYCO</name>
<accession>A0ABT1MC54</accession>
<dbReference type="Pfam" id="PF07987">
    <property type="entry name" value="DUF1775"/>
    <property type="match status" value="1"/>
</dbReference>
<evidence type="ECO:0000259" key="4">
    <source>
        <dbReference type="Pfam" id="PF07987"/>
    </source>
</evidence>
<evidence type="ECO:0000313" key="5">
    <source>
        <dbReference type="EMBL" id="MCP9275774.1"/>
    </source>
</evidence>
<organism evidence="5 6">
    <name type="scientific">Mycolicibacterium arenosum</name>
    <dbReference type="NCBI Taxonomy" id="2952157"/>
    <lineage>
        <taxon>Bacteria</taxon>
        <taxon>Bacillati</taxon>
        <taxon>Actinomycetota</taxon>
        <taxon>Actinomycetes</taxon>
        <taxon>Mycobacteriales</taxon>
        <taxon>Mycobacteriaceae</taxon>
        <taxon>Mycolicibacterium</taxon>
    </lineage>
</organism>
<dbReference type="Gene3D" id="2.60.40.2230">
    <property type="entry name" value="Uncharacterised protein YcnI-like PF07987, DUF1775"/>
    <property type="match status" value="1"/>
</dbReference>
<feature type="domain" description="YncI copper-binding" evidence="4">
    <location>
        <begin position="36"/>
        <end position="169"/>
    </location>
</feature>
<sequence length="232" mass="23117">MASTHRASSRALITTAAAVALFSATLSLSPATAWAHVHVDAQGAAPGSTSVLTFRVPGESETGALTTVFSVALPDVTSARTELMPGWTARLDRDAGSGTVRSVTWTAAPAVGISSDQFGLFRVSVTLPDAESVTLPATQTYSDGAVVTWDQPPLPGGGEPEHPAPVLTLTAGAGEAEHDHGPTASAAAAPPAAAPPATAAPAADDTARWLAGAALVVGALGVAAALFRGRRA</sequence>
<comment type="caution">
    <text evidence="5">The sequence shown here is derived from an EMBL/GenBank/DDBJ whole genome shotgun (WGS) entry which is preliminary data.</text>
</comment>
<protein>
    <submittedName>
        <fullName evidence="5">YcnI family protein</fullName>
    </submittedName>
</protein>
<dbReference type="EMBL" id="JANDBD010000013">
    <property type="protein sequence ID" value="MCP9275774.1"/>
    <property type="molecule type" value="Genomic_DNA"/>
</dbReference>
<feature type="signal peptide" evidence="3">
    <location>
        <begin position="1"/>
        <end position="35"/>
    </location>
</feature>
<dbReference type="PROSITE" id="PS51318">
    <property type="entry name" value="TAT"/>
    <property type="match status" value="1"/>
</dbReference>
<dbReference type="InterPro" id="IPR006311">
    <property type="entry name" value="TAT_signal"/>
</dbReference>
<feature type="transmembrane region" description="Helical" evidence="2">
    <location>
        <begin position="209"/>
        <end position="227"/>
    </location>
</feature>
<dbReference type="InterPro" id="IPR012533">
    <property type="entry name" value="YcnI-copper_dom"/>
</dbReference>
<proteinExistence type="predicted"/>
<keyword evidence="2" id="KW-1133">Transmembrane helix</keyword>
<evidence type="ECO:0000256" key="1">
    <source>
        <dbReference type="SAM" id="MobiDB-lite"/>
    </source>
</evidence>
<feature type="chain" id="PRO_5046821749" evidence="3">
    <location>
        <begin position="36"/>
        <end position="232"/>
    </location>
</feature>
<evidence type="ECO:0000313" key="6">
    <source>
        <dbReference type="Proteomes" id="UP001651690"/>
    </source>
</evidence>
<feature type="compositionally biased region" description="Low complexity" evidence="1">
    <location>
        <begin position="182"/>
        <end position="200"/>
    </location>
</feature>
<dbReference type="RefSeq" id="WP_255063631.1">
    <property type="nucleotide sequence ID" value="NZ_JANDBD010000013.1"/>
</dbReference>
<evidence type="ECO:0000256" key="2">
    <source>
        <dbReference type="SAM" id="Phobius"/>
    </source>
</evidence>
<dbReference type="Proteomes" id="UP001651690">
    <property type="component" value="Unassembled WGS sequence"/>
</dbReference>